<name>A0A062UMC0_9PROT</name>
<dbReference type="PANTHER" id="PTHR47332:SF4">
    <property type="entry name" value="SET DOMAIN-CONTAINING PROTEIN 5"/>
    <property type="match status" value="1"/>
</dbReference>
<dbReference type="PANTHER" id="PTHR47332">
    <property type="entry name" value="SET DOMAIN-CONTAINING PROTEIN 5"/>
    <property type="match status" value="1"/>
</dbReference>
<evidence type="ECO:0000313" key="3">
    <source>
        <dbReference type="Proteomes" id="UP000027037"/>
    </source>
</evidence>
<dbReference type="PATRIC" id="fig|1280946.3.peg.111"/>
<feature type="domain" description="SET" evidence="1">
    <location>
        <begin position="13"/>
        <end position="125"/>
    </location>
</feature>
<dbReference type="InterPro" id="IPR046341">
    <property type="entry name" value="SET_dom_sf"/>
</dbReference>
<dbReference type="PROSITE" id="PS50280">
    <property type="entry name" value="SET"/>
    <property type="match status" value="1"/>
</dbReference>
<keyword evidence="3" id="KW-1185">Reference proteome</keyword>
<comment type="caution">
    <text evidence="2">The sequence shown here is derived from an EMBL/GenBank/DDBJ whole genome shotgun (WGS) entry which is preliminary data.</text>
</comment>
<evidence type="ECO:0000313" key="2">
    <source>
        <dbReference type="EMBL" id="KCZ57250.1"/>
    </source>
</evidence>
<dbReference type="SMART" id="SM00317">
    <property type="entry name" value="SET"/>
    <property type="match status" value="1"/>
</dbReference>
<dbReference type="EMBL" id="AWFF01000001">
    <property type="protein sequence ID" value="KCZ57250.1"/>
    <property type="molecule type" value="Genomic_DNA"/>
</dbReference>
<dbReference type="eggNOG" id="COG2940">
    <property type="taxonomic scope" value="Bacteria"/>
</dbReference>
<proteinExistence type="predicted"/>
<dbReference type="GO" id="GO:0062122">
    <property type="term" value="F:histone H3K37 methyltransferase activity"/>
    <property type="evidence" value="ECO:0007669"/>
    <property type="project" value="InterPro"/>
</dbReference>
<accession>A0A062UMC0</accession>
<dbReference type="SUPFAM" id="SSF82199">
    <property type="entry name" value="SET domain"/>
    <property type="match status" value="1"/>
</dbReference>
<dbReference type="PIRSF" id="PIRSF022536">
    <property type="entry name" value="A612L_SET"/>
    <property type="match status" value="1"/>
</dbReference>
<organism evidence="2 3">
    <name type="scientific">Hyphomonas beringensis</name>
    <dbReference type="NCBI Taxonomy" id="1280946"/>
    <lineage>
        <taxon>Bacteria</taxon>
        <taxon>Pseudomonadati</taxon>
        <taxon>Pseudomonadota</taxon>
        <taxon>Alphaproteobacteria</taxon>
        <taxon>Hyphomonadales</taxon>
        <taxon>Hyphomonadaceae</taxon>
        <taxon>Hyphomonas</taxon>
    </lineage>
</organism>
<dbReference type="STRING" id="1280946.HY29_00570"/>
<dbReference type="Gene3D" id="2.170.270.10">
    <property type="entry name" value="SET domain"/>
    <property type="match status" value="1"/>
</dbReference>
<evidence type="ECO:0000259" key="1">
    <source>
        <dbReference type="PROSITE" id="PS50280"/>
    </source>
</evidence>
<dbReference type="AlphaFoldDB" id="A0A062UMC0"/>
<sequence length="132" mass="14434">MLQSGMPENIQASMIEVRQSPFHGRGLFATVSISSGEVIAVYPLLILSEEDTEAVRKTRLYHYVFYVDENAEGKMRAAIAFGLISMCNHSPEANAVFEVDGEAQTVTLSAGQDIAAGTEILIDYEEFAEEAI</sequence>
<reference evidence="2 3" key="1">
    <citation type="journal article" date="2014" name="Antonie Van Leeuwenhoek">
        <title>Hyphomonas beringensis sp. nov. and Hyphomonas chukchiensis sp. nov., isolated from surface seawater of the Bering Sea and Chukchi Sea.</title>
        <authorList>
            <person name="Li C."/>
            <person name="Lai Q."/>
            <person name="Li G."/>
            <person name="Dong C."/>
            <person name="Wang J."/>
            <person name="Liao Y."/>
            <person name="Shao Z."/>
        </authorList>
    </citation>
    <scope>NUCLEOTIDE SEQUENCE [LARGE SCALE GENOMIC DNA]</scope>
    <source>
        <strain evidence="2 3">25B14_1</strain>
    </source>
</reference>
<dbReference type="InterPro" id="IPR001214">
    <property type="entry name" value="SET_dom"/>
</dbReference>
<protein>
    <recommendedName>
        <fullName evidence="1">SET domain-containing protein</fullName>
    </recommendedName>
</protein>
<dbReference type="InterPro" id="IPR053185">
    <property type="entry name" value="SET_domain_protein"/>
</dbReference>
<dbReference type="Proteomes" id="UP000027037">
    <property type="component" value="Unassembled WGS sequence"/>
</dbReference>
<gene>
    <name evidence="2" type="ORF">HY29_00570</name>
</gene>
<dbReference type="InterPro" id="IPR009207">
    <property type="entry name" value="SET7_MeTrfase"/>
</dbReference>
<dbReference type="Pfam" id="PF00856">
    <property type="entry name" value="SET"/>
    <property type="match status" value="1"/>
</dbReference>